<evidence type="ECO:0000313" key="15">
    <source>
        <dbReference type="Proteomes" id="UP000008461"/>
    </source>
</evidence>
<evidence type="ECO:0000256" key="5">
    <source>
        <dbReference type="ARBA" id="ARBA00022598"/>
    </source>
</evidence>
<accession>F4KUC3</accession>
<reference key="2">
    <citation type="submission" date="2011-04" db="EMBL/GenBank/DDBJ databases">
        <title>Complete sequence of chromosome of Haliscomenobacter hydrossis DSM 1100.</title>
        <authorList>
            <consortium name="US DOE Joint Genome Institute (JGI-PGF)"/>
            <person name="Lucas S."/>
            <person name="Han J."/>
            <person name="Lapidus A."/>
            <person name="Bruce D."/>
            <person name="Goodwin L."/>
            <person name="Pitluck S."/>
            <person name="Peters L."/>
            <person name="Kyrpides N."/>
            <person name="Mavromatis K."/>
            <person name="Ivanova N."/>
            <person name="Ovchinnikova G."/>
            <person name="Pagani I."/>
            <person name="Daligault H."/>
            <person name="Detter J.C."/>
            <person name="Han C."/>
            <person name="Land M."/>
            <person name="Hauser L."/>
            <person name="Markowitz V."/>
            <person name="Cheng J.-F."/>
            <person name="Hugenholtz P."/>
            <person name="Woyke T."/>
            <person name="Wu D."/>
            <person name="Verbarg S."/>
            <person name="Frueling A."/>
            <person name="Brambilla E."/>
            <person name="Klenk H.-P."/>
            <person name="Eisen J.A."/>
        </authorList>
    </citation>
    <scope>NUCLEOTIDE SEQUENCE</scope>
    <source>
        <strain>DSM 1100</strain>
    </source>
</reference>
<comment type="similarity">
    <text evidence="2 12">Belongs to the class-I aminoacyl-tRNA synthetase family.</text>
</comment>
<feature type="binding site" evidence="12">
    <location>
        <position position="229"/>
    </location>
    <ligand>
        <name>Zn(2+)</name>
        <dbReference type="ChEBI" id="CHEBI:29105"/>
    </ligand>
</feature>
<dbReference type="NCBIfam" id="TIGR00435">
    <property type="entry name" value="cysS"/>
    <property type="match status" value="1"/>
</dbReference>
<gene>
    <name evidence="12" type="primary">cysS</name>
    <name evidence="14" type="ordered locus">Halhy_3346</name>
</gene>
<dbReference type="Gene3D" id="3.40.50.620">
    <property type="entry name" value="HUPs"/>
    <property type="match status" value="1"/>
</dbReference>
<dbReference type="CDD" id="cd00672">
    <property type="entry name" value="CysRS_core"/>
    <property type="match status" value="1"/>
</dbReference>
<evidence type="ECO:0000256" key="10">
    <source>
        <dbReference type="ARBA" id="ARBA00022917"/>
    </source>
</evidence>
<dbReference type="eggNOG" id="COG0215">
    <property type="taxonomic scope" value="Bacteria"/>
</dbReference>
<keyword evidence="5 12" id="KW-0436">Ligase</keyword>
<dbReference type="InterPro" id="IPR015273">
    <property type="entry name" value="Cys-tRNA-synt_Ia_DALR"/>
</dbReference>
<dbReference type="SMART" id="SM00840">
    <property type="entry name" value="DALR_2"/>
    <property type="match status" value="1"/>
</dbReference>
<feature type="binding site" evidence="12">
    <location>
        <position position="254"/>
    </location>
    <ligand>
        <name>Zn(2+)</name>
        <dbReference type="ChEBI" id="CHEBI:29105"/>
    </ligand>
</feature>
<feature type="binding site" evidence="12">
    <location>
        <position position="31"/>
    </location>
    <ligand>
        <name>Zn(2+)</name>
        <dbReference type="ChEBI" id="CHEBI:29105"/>
    </ligand>
</feature>
<reference evidence="14 15" key="1">
    <citation type="journal article" date="2011" name="Stand. Genomic Sci.">
        <title>Complete genome sequence of Haliscomenobacter hydrossis type strain (O).</title>
        <authorList>
            <consortium name="US DOE Joint Genome Institute (JGI-PGF)"/>
            <person name="Daligault H."/>
            <person name="Lapidus A."/>
            <person name="Zeytun A."/>
            <person name="Nolan M."/>
            <person name="Lucas S."/>
            <person name="Del Rio T.G."/>
            <person name="Tice H."/>
            <person name="Cheng J.F."/>
            <person name="Tapia R."/>
            <person name="Han C."/>
            <person name="Goodwin L."/>
            <person name="Pitluck S."/>
            <person name="Liolios K."/>
            <person name="Pagani I."/>
            <person name="Ivanova N."/>
            <person name="Huntemann M."/>
            <person name="Mavromatis K."/>
            <person name="Mikhailova N."/>
            <person name="Pati A."/>
            <person name="Chen A."/>
            <person name="Palaniappan K."/>
            <person name="Land M."/>
            <person name="Hauser L."/>
            <person name="Brambilla E.M."/>
            <person name="Rohde M."/>
            <person name="Verbarg S."/>
            <person name="Goker M."/>
            <person name="Bristow J."/>
            <person name="Eisen J.A."/>
            <person name="Markowitz V."/>
            <person name="Hugenholtz P."/>
            <person name="Kyrpides N.C."/>
            <person name="Klenk H.P."/>
            <person name="Woyke T."/>
        </authorList>
    </citation>
    <scope>NUCLEOTIDE SEQUENCE [LARGE SCALE GENOMIC DNA]</scope>
    <source>
        <strain evidence="15">ATCC 27775 / DSM 1100 / LMG 10767 / O</strain>
    </source>
</reference>
<dbReference type="SUPFAM" id="SSF47323">
    <property type="entry name" value="Anticodon-binding domain of a subclass of class I aminoacyl-tRNA synthetases"/>
    <property type="match status" value="1"/>
</dbReference>
<evidence type="ECO:0000256" key="6">
    <source>
        <dbReference type="ARBA" id="ARBA00022723"/>
    </source>
</evidence>
<evidence type="ECO:0000256" key="9">
    <source>
        <dbReference type="ARBA" id="ARBA00022840"/>
    </source>
</evidence>
<feature type="domain" description="Cysteinyl-tRNA synthetase class Ia DALR" evidence="13">
    <location>
        <begin position="378"/>
        <end position="445"/>
    </location>
</feature>
<evidence type="ECO:0000256" key="7">
    <source>
        <dbReference type="ARBA" id="ARBA00022741"/>
    </source>
</evidence>
<dbReference type="Pfam" id="PF01406">
    <property type="entry name" value="tRNA-synt_1e"/>
    <property type="match status" value="1"/>
</dbReference>
<evidence type="ECO:0000256" key="3">
    <source>
        <dbReference type="ARBA" id="ARBA00011245"/>
    </source>
</evidence>
<keyword evidence="10 12" id="KW-0648">Protein biosynthesis</keyword>
<dbReference type="PANTHER" id="PTHR10890:SF3">
    <property type="entry name" value="CYSTEINE--TRNA LIGASE, CYTOPLASMIC"/>
    <property type="match status" value="1"/>
</dbReference>
<dbReference type="OrthoDB" id="9815130at2"/>
<keyword evidence="8 12" id="KW-0862">Zinc</keyword>
<dbReference type="STRING" id="760192.Halhy_3346"/>
<name>F4KUC3_HALH1</name>
<dbReference type="GO" id="GO:0005524">
    <property type="term" value="F:ATP binding"/>
    <property type="evidence" value="ECO:0007669"/>
    <property type="project" value="UniProtKB-UniRule"/>
</dbReference>
<dbReference type="EMBL" id="CP002691">
    <property type="protein sequence ID" value="AEE51205.1"/>
    <property type="molecule type" value="Genomic_DNA"/>
</dbReference>
<dbReference type="InterPro" id="IPR024909">
    <property type="entry name" value="Cys-tRNA/MSH_ligase"/>
</dbReference>
<comment type="subunit">
    <text evidence="3 12">Monomer.</text>
</comment>
<evidence type="ECO:0000313" key="14">
    <source>
        <dbReference type="EMBL" id="AEE51205.1"/>
    </source>
</evidence>
<keyword evidence="4 12" id="KW-0963">Cytoplasm</keyword>
<dbReference type="InterPro" id="IPR009080">
    <property type="entry name" value="tRNAsynth_Ia_anticodon-bd"/>
</dbReference>
<proteinExistence type="inferred from homology"/>
<dbReference type="GO" id="GO:0008270">
    <property type="term" value="F:zinc ion binding"/>
    <property type="evidence" value="ECO:0007669"/>
    <property type="project" value="UniProtKB-UniRule"/>
</dbReference>
<dbReference type="EC" id="6.1.1.16" evidence="12"/>
<dbReference type="InterPro" id="IPR032678">
    <property type="entry name" value="tRNA-synt_1_cat_dom"/>
</dbReference>
<sequence length="502" mass="56746">MNSELKIYNSLSKEKEVFRPIHPGRVGMYVCGPTVYSNVHLGNCRTFVSFDIVYRYLQFLGYKVRYVRNVTDVGHLEGDVDTGGEDKLGKRARLEELQPMEIAHKYTVGFHDMMRVFNVLPPSIEPRATGHIPEQIEMVQQILDNGYAYEVNGSVYFDTLKFAEKDGIYGELSGRKIEDLIAESRNNLKKQDEKRHPSDFAIWIKAAPEHLMHWNSPWSVGFPGWHLECSAMSTKYLGKTFDIHGGGNDLKFPHHENEVAQNYGACGCTPARTWMHGNMLLLNGKKMSKSDGNSIMPEELFTGKSAHLSKGYTPMVVRFFMLQTHYRSTLDLSDDALQAAEKGYRRLMEAYATLQALPFSGDAAAGAQDKEVSEWITSVHDEMNDDFNTPKALARLFEIVSRVNSWKGGQLSMEGLTEATYKELKATFTTFIFDIFGLQDEAAASSDDGFKTLDGLMHLIIDMRQDVRTRKDWAASDKIRDVLKEVGIVLKDGKEGTAWSKE</sequence>
<comment type="cofactor">
    <cofactor evidence="12">
        <name>Zn(2+)</name>
        <dbReference type="ChEBI" id="CHEBI:29105"/>
    </cofactor>
    <text evidence="12">Binds 1 zinc ion per subunit.</text>
</comment>
<keyword evidence="11 12" id="KW-0030">Aminoacyl-tRNA synthetase</keyword>
<organism evidence="14 15">
    <name type="scientific">Haliscomenobacter hydrossis (strain ATCC 27775 / DSM 1100 / LMG 10767 / O)</name>
    <dbReference type="NCBI Taxonomy" id="760192"/>
    <lineage>
        <taxon>Bacteria</taxon>
        <taxon>Pseudomonadati</taxon>
        <taxon>Bacteroidota</taxon>
        <taxon>Saprospiria</taxon>
        <taxon>Saprospirales</taxon>
        <taxon>Haliscomenobacteraceae</taxon>
        <taxon>Haliscomenobacter</taxon>
    </lineage>
</organism>
<dbReference type="GO" id="GO:0006423">
    <property type="term" value="P:cysteinyl-tRNA aminoacylation"/>
    <property type="evidence" value="ECO:0007669"/>
    <property type="project" value="UniProtKB-UniRule"/>
</dbReference>
<feature type="short sequence motif" description="'KMSKS' region" evidence="12">
    <location>
        <begin position="286"/>
        <end position="290"/>
    </location>
</feature>
<evidence type="ECO:0000256" key="11">
    <source>
        <dbReference type="ARBA" id="ARBA00023146"/>
    </source>
</evidence>
<dbReference type="InterPro" id="IPR014729">
    <property type="entry name" value="Rossmann-like_a/b/a_fold"/>
</dbReference>
<dbReference type="AlphaFoldDB" id="F4KUC3"/>
<dbReference type="HOGENOM" id="CLU_013528_0_1_10"/>
<dbReference type="InterPro" id="IPR015803">
    <property type="entry name" value="Cys-tRNA-ligase"/>
</dbReference>
<dbReference type="GO" id="GO:0004817">
    <property type="term" value="F:cysteine-tRNA ligase activity"/>
    <property type="evidence" value="ECO:0007669"/>
    <property type="project" value="UniProtKB-UniRule"/>
</dbReference>
<dbReference type="Gene3D" id="1.20.120.1910">
    <property type="entry name" value="Cysteine-tRNA ligase, C-terminal anti-codon recognition domain"/>
    <property type="match status" value="1"/>
</dbReference>
<dbReference type="Pfam" id="PF09190">
    <property type="entry name" value="DALR_2"/>
    <property type="match status" value="1"/>
</dbReference>
<keyword evidence="15" id="KW-1185">Reference proteome</keyword>
<dbReference type="KEGG" id="hhy:Halhy_3346"/>
<dbReference type="SUPFAM" id="SSF52374">
    <property type="entry name" value="Nucleotidylyl transferase"/>
    <property type="match status" value="1"/>
</dbReference>
<evidence type="ECO:0000256" key="1">
    <source>
        <dbReference type="ARBA" id="ARBA00004496"/>
    </source>
</evidence>
<evidence type="ECO:0000259" key="13">
    <source>
        <dbReference type="SMART" id="SM00840"/>
    </source>
</evidence>
<evidence type="ECO:0000256" key="4">
    <source>
        <dbReference type="ARBA" id="ARBA00022490"/>
    </source>
</evidence>
<protein>
    <recommendedName>
        <fullName evidence="12">Cysteine--tRNA ligase</fullName>
        <ecNumber evidence="12">6.1.1.16</ecNumber>
    </recommendedName>
    <alternativeName>
        <fullName evidence="12">Cysteinyl-tRNA synthetase</fullName>
        <shortName evidence="12">CysRS</shortName>
    </alternativeName>
</protein>
<dbReference type="HAMAP" id="MF_00041">
    <property type="entry name" value="Cys_tRNA_synth"/>
    <property type="match status" value="1"/>
</dbReference>
<feature type="binding site" evidence="12">
    <location>
        <position position="289"/>
    </location>
    <ligand>
        <name>ATP</name>
        <dbReference type="ChEBI" id="CHEBI:30616"/>
    </ligand>
</feature>
<dbReference type="GO" id="GO:0005829">
    <property type="term" value="C:cytosol"/>
    <property type="evidence" value="ECO:0007669"/>
    <property type="project" value="TreeGrafter"/>
</dbReference>
<dbReference type="Proteomes" id="UP000008461">
    <property type="component" value="Chromosome"/>
</dbReference>
<feature type="short sequence motif" description="'HIGH' region" evidence="12">
    <location>
        <begin position="33"/>
        <end position="43"/>
    </location>
</feature>
<keyword evidence="7 12" id="KW-0547">Nucleotide-binding</keyword>
<comment type="catalytic activity">
    <reaction evidence="12">
        <text>tRNA(Cys) + L-cysteine + ATP = L-cysteinyl-tRNA(Cys) + AMP + diphosphate</text>
        <dbReference type="Rhea" id="RHEA:17773"/>
        <dbReference type="Rhea" id="RHEA-COMP:9661"/>
        <dbReference type="Rhea" id="RHEA-COMP:9679"/>
        <dbReference type="ChEBI" id="CHEBI:30616"/>
        <dbReference type="ChEBI" id="CHEBI:33019"/>
        <dbReference type="ChEBI" id="CHEBI:35235"/>
        <dbReference type="ChEBI" id="CHEBI:78442"/>
        <dbReference type="ChEBI" id="CHEBI:78517"/>
        <dbReference type="ChEBI" id="CHEBI:456215"/>
        <dbReference type="EC" id="6.1.1.16"/>
    </reaction>
</comment>
<comment type="subcellular location">
    <subcellularLocation>
        <location evidence="1 12">Cytoplasm</location>
    </subcellularLocation>
</comment>
<feature type="binding site" evidence="12">
    <location>
        <position position="258"/>
    </location>
    <ligand>
        <name>Zn(2+)</name>
        <dbReference type="ChEBI" id="CHEBI:29105"/>
    </ligand>
</feature>
<dbReference type="RefSeq" id="WP_013765746.1">
    <property type="nucleotide sequence ID" value="NC_015510.1"/>
</dbReference>
<evidence type="ECO:0000256" key="12">
    <source>
        <dbReference type="HAMAP-Rule" id="MF_00041"/>
    </source>
</evidence>
<evidence type="ECO:0000256" key="2">
    <source>
        <dbReference type="ARBA" id="ARBA00005594"/>
    </source>
</evidence>
<evidence type="ECO:0000256" key="8">
    <source>
        <dbReference type="ARBA" id="ARBA00022833"/>
    </source>
</evidence>
<dbReference type="PRINTS" id="PR00983">
    <property type="entry name" value="TRNASYNTHCYS"/>
</dbReference>
<keyword evidence="6 12" id="KW-0479">Metal-binding</keyword>
<keyword evidence="9 12" id="KW-0067">ATP-binding</keyword>
<dbReference type="PANTHER" id="PTHR10890">
    <property type="entry name" value="CYSTEINYL-TRNA SYNTHETASE"/>
    <property type="match status" value="1"/>
</dbReference>